<feature type="transmembrane region" description="Helical" evidence="2">
    <location>
        <begin position="76"/>
        <end position="99"/>
    </location>
</feature>
<dbReference type="Proteomes" id="UP001602245">
    <property type="component" value="Unassembled WGS sequence"/>
</dbReference>
<evidence type="ECO:0000256" key="2">
    <source>
        <dbReference type="SAM" id="Phobius"/>
    </source>
</evidence>
<keyword evidence="2" id="KW-0812">Transmembrane</keyword>
<dbReference type="RefSeq" id="WP_020511946.1">
    <property type="nucleotide sequence ID" value="NZ_JBIAZU010000011.1"/>
</dbReference>
<evidence type="ECO:0000313" key="3">
    <source>
        <dbReference type="EMBL" id="MFF5297434.1"/>
    </source>
</evidence>
<evidence type="ECO:0000313" key="4">
    <source>
        <dbReference type="Proteomes" id="UP001602245"/>
    </source>
</evidence>
<evidence type="ECO:0008006" key="5">
    <source>
        <dbReference type="Google" id="ProtNLM"/>
    </source>
</evidence>
<feature type="region of interest" description="Disordered" evidence="1">
    <location>
        <begin position="1"/>
        <end position="67"/>
    </location>
</feature>
<protein>
    <recommendedName>
        <fullName evidence="5">Adhesin domain-containing protein</fullName>
    </recommendedName>
</protein>
<sequence length="352" mass="36250">MDASDNPDSPATPTAEWPRISDYWPDAPHRMSPKADYYPGEDPPAAAAPSAYGMKEAEPDRLISPPPPPARRGLRLILGALAMLVFLGGSVVVLGRLVLRDDATTTVNTAPPPPAISFEPPPSPPVSIVPAEPPATTPTSAKPSATTTSPAAVLPFTSGTFELASDVAVINVSVAALGADPVRVSTPAGSGLKTRLIRDGSTVRLTAQAVGTDGSGQVDVRLNSKVTWSLRMTGGAREEHFALSTALVRRIDLIGGVARIDMALPTPDETLPIRMTGGVNTWKITTPVRVPVRALLEDGGGHAVLNGDRTDGIDRDTRLRADGGDGVESGGLDIDAVAGLGTLIVAPAAGTG</sequence>
<dbReference type="EMBL" id="JBIAZU010000011">
    <property type="protein sequence ID" value="MFF5297434.1"/>
    <property type="molecule type" value="Genomic_DNA"/>
</dbReference>
<name>A0ABW6WXZ6_9ACTN</name>
<feature type="region of interest" description="Disordered" evidence="1">
    <location>
        <begin position="105"/>
        <end position="125"/>
    </location>
</feature>
<reference evidence="3 4" key="1">
    <citation type="submission" date="2024-10" db="EMBL/GenBank/DDBJ databases">
        <title>The Natural Products Discovery Center: Release of the First 8490 Sequenced Strains for Exploring Actinobacteria Biosynthetic Diversity.</title>
        <authorList>
            <person name="Kalkreuter E."/>
            <person name="Kautsar S.A."/>
            <person name="Yang D."/>
            <person name="Bader C.D."/>
            <person name="Teijaro C.N."/>
            <person name="Fluegel L."/>
            <person name="Davis C.M."/>
            <person name="Simpson J.R."/>
            <person name="Lauterbach L."/>
            <person name="Steele A.D."/>
            <person name="Gui C."/>
            <person name="Meng S."/>
            <person name="Li G."/>
            <person name="Viehrig K."/>
            <person name="Ye F."/>
            <person name="Su P."/>
            <person name="Kiefer A.F."/>
            <person name="Nichols A."/>
            <person name="Cepeda A.J."/>
            <person name="Yan W."/>
            <person name="Fan B."/>
            <person name="Jiang Y."/>
            <person name="Adhikari A."/>
            <person name="Zheng C.-J."/>
            <person name="Schuster L."/>
            <person name="Cowan T.M."/>
            <person name="Smanski M.J."/>
            <person name="Chevrette M.G."/>
            <person name="De Carvalho L.P.S."/>
            <person name="Shen B."/>
        </authorList>
    </citation>
    <scope>NUCLEOTIDE SEQUENCE [LARGE SCALE GENOMIC DNA]</scope>
    <source>
        <strain evidence="3 4">NPDC000087</strain>
    </source>
</reference>
<keyword evidence="2" id="KW-1133">Transmembrane helix</keyword>
<feature type="compositionally biased region" description="Polar residues" evidence="1">
    <location>
        <begin position="1"/>
        <end position="12"/>
    </location>
</feature>
<organism evidence="3 4">
    <name type="scientific">Paractinoplanes globisporus</name>
    <dbReference type="NCBI Taxonomy" id="113565"/>
    <lineage>
        <taxon>Bacteria</taxon>
        <taxon>Bacillati</taxon>
        <taxon>Actinomycetota</taxon>
        <taxon>Actinomycetes</taxon>
        <taxon>Micromonosporales</taxon>
        <taxon>Micromonosporaceae</taxon>
        <taxon>Paractinoplanes</taxon>
    </lineage>
</organism>
<keyword evidence="4" id="KW-1185">Reference proteome</keyword>
<proteinExistence type="predicted"/>
<accession>A0ABW6WXZ6</accession>
<feature type="compositionally biased region" description="Pro residues" evidence="1">
    <location>
        <begin position="110"/>
        <end position="125"/>
    </location>
</feature>
<keyword evidence="2" id="KW-0472">Membrane</keyword>
<evidence type="ECO:0000256" key="1">
    <source>
        <dbReference type="SAM" id="MobiDB-lite"/>
    </source>
</evidence>
<gene>
    <name evidence="3" type="ORF">ACFY35_49070</name>
</gene>
<comment type="caution">
    <text evidence="3">The sequence shown here is derived from an EMBL/GenBank/DDBJ whole genome shotgun (WGS) entry which is preliminary data.</text>
</comment>